<evidence type="ECO:0000259" key="6">
    <source>
        <dbReference type="PROSITE" id="PS51387"/>
    </source>
</evidence>
<dbReference type="OrthoDB" id="415825at2759"/>
<dbReference type="Pfam" id="PF01565">
    <property type="entry name" value="FAD_binding_4"/>
    <property type="match status" value="1"/>
</dbReference>
<accession>A0A6A6CU45</accession>
<evidence type="ECO:0000313" key="8">
    <source>
        <dbReference type="Proteomes" id="UP000799537"/>
    </source>
</evidence>
<keyword evidence="4" id="KW-0274">FAD</keyword>
<dbReference type="InterPro" id="IPR036318">
    <property type="entry name" value="FAD-bd_PCMH-like_sf"/>
</dbReference>
<keyword evidence="8" id="KW-1185">Reference proteome</keyword>
<dbReference type="PANTHER" id="PTHR42973">
    <property type="entry name" value="BINDING OXIDOREDUCTASE, PUTATIVE (AFU_ORTHOLOGUE AFUA_1G17690)-RELATED"/>
    <property type="match status" value="1"/>
</dbReference>
<evidence type="ECO:0000256" key="4">
    <source>
        <dbReference type="ARBA" id="ARBA00022827"/>
    </source>
</evidence>
<dbReference type="GeneID" id="54558201"/>
<comment type="similarity">
    <text evidence="2">Belongs to the oxygen-dependent FAD-linked oxidoreductase family.</text>
</comment>
<dbReference type="InterPro" id="IPR016166">
    <property type="entry name" value="FAD-bd_PCMH"/>
</dbReference>
<dbReference type="Gene3D" id="3.30.43.10">
    <property type="entry name" value="Uridine Diphospho-n-acetylenolpyruvylglucosamine Reductase, domain 2"/>
    <property type="match status" value="1"/>
</dbReference>
<keyword evidence="3" id="KW-0285">Flavoprotein</keyword>
<dbReference type="EMBL" id="ML993585">
    <property type="protein sequence ID" value="KAF2170611.1"/>
    <property type="molecule type" value="Genomic_DNA"/>
</dbReference>
<dbReference type="Pfam" id="PF08031">
    <property type="entry name" value="BBE"/>
    <property type="match status" value="1"/>
</dbReference>
<comment type="cofactor">
    <cofactor evidence="1">
        <name>FAD</name>
        <dbReference type="ChEBI" id="CHEBI:57692"/>
    </cofactor>
</comment>
<feature type="domain" description="FAD-binding PCMH-type" evidence="6">
    <location>
        <begin position="44"/>
        <end position="215"/>
    </location>
</feature>
<dbReference type="SUPFAM" id="SSF56176">
    <property type="entry name" value="FAD-binding/transporter-associated domain-like"/>
    <property type="match status" value="1"/>
</dbReference>
<sequence>MGAKQNATASDVDSLKKLLSGTGAQVFGPSDDGYSATVERWSRAAEKPAGVSVVPTTAEEVSIAVKYATEHDLDLAVKGGGHSTAGASSTDGGVLINLSKMRNVSVDADKQLLHVQGGSLWHDVDQAAWKHGLATVGGTVADTGVGGLTLGGGYGHLTGSRGLVIDNVVGATVVLANGDIAKASKDQNADLFWALLGAGQNFGVTTEFVLQAYPQGEVFAGMMVFPPTPDNIEKIVATANDLYTVKDGPNGPETKAKGRCGSLLALAKPPPAEGHTMILVLFSFFGTEEEAKEVLKGFYDIGPFQNTAAMQPYPKVNDLVPAVIGMRSSMKGAAFVLPIRAEFVSNVIAKYDEFLGSNQDAAPSLIAWELYDPVKVTELDAGSYANRGYHLNGLVMPTWGSKENDQACRQWARDVSNLFKEELQAHGEEPGKGIERVVGRRGHKGAVMLYGNYDQYDEISKDIFGENYERLQQIKAKYDPTNMFNKLFAITPAPAKL</sequence>
<dbReference type="Gene3D" id="3.40.462.20">
    <property type="match status" value="1"/>
</dbReference>
<evidence type="ECO:0000256" key="1">
    <source>
        <dbReference type="ARBA" id="ARBA00001974"/>
    </source>
</evidence>
<dbReference type="PROSITE" id="PS51387">
    <property type="entry name" value="FAD_PCMH"/>
    <property type="match status" value="1"/>
</dbReference>
<evidence type="ECO:0000256" key="2">
    <source>
        <dbReference type="ARBA" id="ARBA00005466"/>
    </source>
</evidence>
<proteinExistence type="inferred from homology"/>
<gene>
    <name evidence="7" type="ORF">M409DRAFT_19428</name>
</gene>
<dbReference type="PANTHER" id="PTHR42973:SF39">
    <property type="entry name" value="FAD-BINDING PCMH-TYPE DOMAIN-CONTAINING PROTEIN"/>
    <property type="match status" value="1"/>
</dbReference>
<dbReference type="InterPro" id="IPR016169">
    <property type="entry name" value="FAD-bd_PCMH_sub2"/>
</dbReference>
<dbReference type="GO" id="GO:0016491">
    <property type="term" value="F:oxidoreductase activity"/>
    <property type="evidence" value="ECO:0007669"/>
    <property type="project" value="UniProtKB-KW"/>
</dbReference>
<name>A0A6A6CU45_ZASCE</name>
<dbReference type="AlphaFoldDB" id="A0A6A6CU45"/>
<dbReference type="InterPro" id="IPR012951">
    <property type="entry name" value="BBE"/>
</dbReference>
<dbReference type="InterPro" id="IPR016167">
    <property type="entry name" value="FAD-bd_PCMH_sub1"/>
</dbReference>
<evidence type="ECO:0000256" key="5">
    <source>
        <dbReference type="ARBA" id="ARBA00023002"/>
    </source>
</evidence>
<dbReference type="Gene3D" id="3.30.465.10">
    <property type="match status" value="1"/>
</dbReference>
<dbReference type="GO" id="GO:0071949">
    <property type="term" value="F:FAD binding"/>
    <property type="evidence" value="ECO:0007669"/>
    <property type="project" value="InterPro"/>
</dbReference>
<dbReference type="InterPro" id="IPR050416">
    <property type="entry name" value="FAD-linked_Oxidoreductase"/>
</dbReference>
<dbReference type="InterPro" id="IPR006094">
    <property type="entry name" value="Oxid_FAD_bind_N"/>
</dbReference>
<evidence type="ECO:0000256" key="3">
    <source>
        <dbReference type="ARBA" id="ARBA00022630"/>
    </source>
</evidence>
<evidence type="ECO:0000313" key="7">
    <source>
        <dbReference type="EMBL" id="KAF2170611.1"/>
    </source>
</evidence>
<dbReference type="Proteomes" id="UP000799537">
    <property type="component" value="Unassembled WGS sequence"/>
</dbReference>
<keyword evidence="5" id="KW-0560">Oxidoreductase</keyword>
<protein>
    <recommendedName>
        <fullName evidence="6">FAD-binding PCMH-type domain-containing protein</fullName>
    </recommendedName>
</protein>
<dbReference type="RefSeq" id="XP_033671500.1">
    <property type="nucleotide sequence ID" value="XM_033804929.1"/>
</dbReference>
<reference evidence="7" key="1">
    <citation type="journal article" date="2020" name="Stud. Mycol.">
        <title>101 Dothideomycetes genomes: a test case for predicting lifestyles and emergence of pathogens.</title>
        <authorList>
            <person name="Haridas S."/>
            <person name="Albert R."/>
            <person name="Binder M."/>
            <person name="Bloem J."/>
            <person name="Labutti K."/>
            <person name="Salamov A."/>
            <person name="Andreopoulos B."/>
            <person name="Baker S."/>
            <person name="Barry K."/>
            <person name="Bills G."/>
            <person name="Bluhm B."/>
            <person name="Cannon C."/>
            <person name="Castanera R."/>
            <person name="Culley D."/>
            <person name="Daum C."/>
            <person name="Ezra D."/>
            <person name="Gonzalez J."/>
            <person name="Henrissat B."/>
            <person name="Kuo A."/>
            <person name="Liang C."/>
            <person name="Lipzen A."/>
            <person name="Lutzoni F."/>
            <person name="Magnuson J."/>
            <person name="Mondo S."/>
            <person name="Nolan M."/>
            <person name="Ohm R."/>
            <person name="Pangilinan J."/>
            <person name="Park H.-J."/>
            <person name="Ramirez L."/>
            <person name="Alfaro M."/>
            <person name="Sun H."/>
            <person name="Tritt A."/>
            <person name="Yoshinaga Y."/>
            <person name="Zwiers L.-H."/>
            <person name="Turgeon B."/>
            <person name="Goodwin S."/>
            <person name="Spatafora J."/>
            <person name="Crous P."/>
            <person name="Grigoriev I."/>
        </authorList>
    </citation>
    <scope>NUCLEOTIDE SEQUENCE</scope>
    <source>
        <strain evidence="7">ATCC 36951</strain>
    </source>
</reference>
<organism evidence="7 8">
    <name type="scientific">Zasmidium cellare ATCC 36951</name>
    <dbReference type="NCBI Taxonomy" id="1080233"/>
    <lineage>
        <taxon>Eukaryota</taxon>
        <taxon>Fungi</taxon>
        <taxon>Dikarya</taxon>
        <taxon>Ascomycota</taxon>
        <taxon>Pezizomycotina</taxon>
        <taxon>Dothideomycetes</taxon>
        <taxon>Dothideomycetidae</taxon>
        <taxon>Mycosphaerellales</taxon>
        <taxon>Mycosphaerellaceae</taxon>
        <taxon>Zasmidium</taxon>
    </lineage>
</organism>